<dbReference type="eggNOG" id="ENOG502TN3B">
    <property type="taxonomic scope" value="Eukaryota"/>
</dbReference>
<proteinExistence type="predicted"/>
<name>J7M823_THEOR</name>
<keyword evidence="3" id="KW-1185">Reference proteome</keyword>
<evidence type="ECO:0000313" key="2">
    <source>
        <dbReference type="EMBL" id="BAM38563.1"/>
    </source>
</evidence>
<evidence type="ECO:0000313" key="3">
    <source>
        <dbReference type="Proteomes" id="UP000003786"/>
    </source>
</evidence>
<dbReference type="GeneID" id="20713001"/>
<sequence>MINSKNNLISKPGEYRQSVLDALLNRNVSENYSSDRSSGPPDPCSDSEKLSYRNSQALSPNSTDYDVVDSGSWSPLPLGTRTPTNIAEQLPILLARKYYSAPACLLRFVNLTSSIRSSSPQRRDSDVSVIDNEMDFTDDFNLDPNDDIGNFKSDEEVPEILSVGALSNGSPLVNNPLHCSDDSGYVDVDPVDINVVLQSVNSKYGSHFDKGCSPFFDMKETNGAEASKVRVDVGTSPLVLDKSHGTDDFPFNGSLDSDSHMVPEDTKLDYYVDGAKTLNTTDPETEFFSPGFGSEKEHAPSPGFSTLKSGDFSVKKSEFSADKQIPVYCRSLLYRIRVPLSKRLKNVDEDVLVRSMASPLLSESRANLSCDRLYSSRPRLSNSADSSRSFLRLSDLDSHSVESRAYLKTAKPPSGSNDPDKRCKRGYSGSRHFEGPSKHSKRYKRVR</sequence>
<organism evidence="2 3">
    <name type="scientific">Theileria orientalis strain Shintoku</name>
    <dbReference type="NCBI Taxonomy" id="869250"/>
    <lineage>
        <taxon>Eukaryota</taxon>
        <taxon>Sar</taxon>
        <taxon>Alveolata</taxon>
        <taxon>Apicomplexa</taxon>
        <taxon>Aconoidasida</taxon>
        <taxon>Piroplasmida</taxon>
        <taxon>Theileriidae</taxon>
        <taxon>Theileria</taxon>
    </lineage>
</organism>
<dbReference type="OMA" id="QIPVYCR"/>
<feature type="compositionally biased region" description="Polar residues" evidence="1">
    <location>
        <begin position="52"/>
        <end position="64"/>
    </location>
</feature>
<reference evidence="2 3" key="1">
    <citation type="journal article" date="2012" name="MBio">
        <title>Comparative genome analysis of three eukaryotic parasites with differing abilities to transform leukocytes reveals key mediators of Theileria-induced leukocyte transformation.</title>
        <authorList>
            <person name="Hayashida K."/>
            <person name="Hara Y."/>
            <person name="Abe T."/>
            <person name="Yamasaki C."/>
            <person name="Toyoda A."/>
            <person name="Kosuge T."/>
            <person name="Suzuki Y."/>
            <person name="Sato Y."/>
            <person name="Kawashima S."/>
            <person name="Katayama T."/>
            <person name="Wakaguri H."/>
            <person name="Inoue N."/>
            <person name="Homma K."/>
            <person name="Tada-Umezaki M."/>
            <person name="Yagi Y."/>
            <person name="Fujii Y."/>
            <person name="Habara T."/>
            <person name="Kanehisa M."/>
            <person name="Watanabe H."/>
            <person name="Ito K."/>
            <person name="Gojobori T."/>
            <person name="Sugawara H."/>
            <person name="Imanishi T."/>
            <person name="Weir W."/>
            <person name="Gardner M."/>
            <person name="Pain A."/>
            <person name="Shiels B."/>
            <person name="Hattori M."/>
            <person name="Nene V."/>
            <person name="Sugimoto C."/>
        </authorList>
    </citation>
    <scope>NUCLEOTIDE SEQUENCE [LARGE SCALE GENOMIC DNA]</scope>
    <source>
        <strain evidence="2 3">Shintoku</strain>
    </source>
</reference>
<protein>
    <submittedName>
        <fullName evidence="2">Uncharacterized protein</fullName>
    </submittedName>
</protein>
<gene>
    <name evidence="2" type="ORF">TOT_010000032</name>
</gene>
<dbReference type="KEGG" id="tot:TOT_010000032"/>
<feature type="compositionally biased region" description="Basic residues" evidence="1">
    <location>
        <begin position="438"/>
        <end position="447"/>
    </location>
</feature>
<dbReference type="VEuPathDB" id="PiroplasmaDB:TOT_010000032"/>
<dbReference type="AlphaFoldDB" id="J7M823"/>
<evidence type="ECO:0000256" key="1">
    <source>
        <dbReference type="SAM" id="MobiDB-lite"/>
    </source>
</evidence>
<feature type="region of interest" description="Disordered" evidence="1">
    <location>
        <begin position="404"/>
        <end position="447"/>
    </location>
</feature>
<dbReference type="EMBL" id="AP011946">
    <property type="protein sequence ID" value="BAM38563.1"/>
    <property type="molecule type" value="Genomic_DNA"/>
</dbReference>
<accession>J7M823</accession>
<dbReference type="Proteomes" id="UP000003786">
    <property type="component" value="Chromosome 1"/>
</dbReference>
<dbReference type="RefSeq" id="XP_009688864.1">
    <property type="nucleotide sequence ID" value="XM_009690569.1"/>
</dbReference>
<dbReference type="OrthoDB" id="365526at2759"/>
<feature type="region of interest" description="Disordered" evidence="1">
    <location>
        <begin position="30"/>
        <end position="68"/>
    </location>
</feature>